<dbReference type="OrthoDB" id="115213at2"/>
<evidence type="ECO:0000313" key="2">
    <source>
        <dbReference type="EMBL" id="TCL42550.1"/>
    </source>
</evidence>
<evidence type="ECO:0000313" key="3">
    <source>
        <dbReference type="Proteomes" id="UP000294682"/>
    </source>
</evidence>
<reference evidence="2 3" key="1">
    <citation type="submission" date="2019-03" db="EMBL/GenBank/DDBJ databases">
        <title>Genomic Encyclopedia of Type Strains, Phase IV (KMG-IV): sequencing the most valuable type-strain genomes for metagenomic binning, comparative biology and taxonomic classification.</title>
        <authorList>
            <person name="Goeker M."/>
        </authorList>
    </citation>
    <scope>NUCLEOTIDE SEQUENCE [LARGE SCALE GENOMIC DNA]</scope>
    <source>
        <strain evidence="2 3">DSM 100433</strain>
    </source>
</reference>
<keyword evidence="3" id="KW-1185">Reference proteome</keyword>
<sequence>MDIFENYLLQIENQDHRALLRKTLHWVQKSFPPLEPRIAWNQPMFTDHGTFIIGFSIAKRHFTVAPEAKGMERFSSEIERAGYSQTPNLFRIKWGEPVDYPLLERIIQFNREDKADCPTFWRKSEVSRQ</sequence>
<proteinExistence type="predicted"/>
<comment type="caution">
    <text evidence="2">The sequence shown here is derived from an EMBL/GenBank/DDBJ whole genome shotgun (WGS) entry which is preliminary data.</text>
</comment>
<evidence type="ECO:0000259" key="1">
    <source>
        <dbReference type="Pfam" id="PF08818"/>
    </source>
</evidence>
<dbReference type="Gene3D" id="3.90.1150.200">
    <property type="match status" value="1"/>
</dbReference>
<accession>A0A9X8UIH9</accession>
<protein>
    <recommendedName>
        <fullName evidence="1">YdhG-like domain-containing protein</fullName>
    </recommendedName>
</protein>
<feature type="domain" description="YdhG-like" evidence="1">
    <location>
        <begin position="16"/>
        <end position="109"/>
    </location>
</feature>
<dbReference type="AlphaFoldDB" id="A0A9X8UIH9"/>
<dbReference type="EMBL" id="SLUK01000009">
    <property type="protein sequence ID" value="TCL42550.1"/>
    <property type="molecule type" value="Genomic_DNA"/>
</dbReference>
<dbReference type="Pfam" id="PF08818">
    <property type="entry name" value="DUF1801"/>
    <property type="match status" value="1"/>
</dbReference>
<dbReference type="InterPro" id="IPR014922">
    <property type="entry name" value="YdhG-like"/>
</dbReference>
<dbReference type="Proteomes" id="UP000294682">
    <property type="component" value="Unassembled WGS sequence"/>
</dbReference>
<dbReference type="RefSeq" id="WP_079698610.1">
    <property type="nucleotide sequence ID" value="NZ_JADNAH010000060.1"/>
</dbReference>
<organism evidence="2 3">
    <name type="scientific">Harryflintia acetispora</name>
    <dbReference type="NCBI Taxonomy" id="1849041"/>
    <lineage>
        <taxon>Bacteria</taxon>
        <taxon>Bacillati</taxon>
        <taxon>Bacillota</taxon>
        <taxon>Clostridia</taxon>
        <taxon>Eubacteriales</taxon>
        <taxon>Oscillospiraceae</taxon>
        <taxon>Harryflintia</taxon>
    </lineage>
</organism>
<dbReference type="SUPFAM" id="SSF159888">
    <property type="entry name" value="YdhG-like"/>
    <property type="match status" value="1"/>
</dbReference>
<gene>
    <name evidence="2" type="ORF">EDD78_10914</name>
</gene>
<name>A0A9X8UIH9_9FIRM</name>